<feature type="domain" description="PLD phosphodiesterase" evidence="6">
    <location>
        <begin position="374"/>
        <end position="401"/>
    </location>
</feature>
<dbReference type="InterPro" id="IPR025202">
    <property type="entry name" value="PLD-like_dom"/>
</dbReference>
<comment type="caution">
    <text evidence="7">The sequence shown here is derived from an EMBL/GenBank/DDBJ whole genome shotgun (WGS) entry which is preliminary data.</text>
</comment>
<feature type="region of interest" description="Disordered" evidence="5">
    <location>
        <begin position="517"/>
        <end position="539"/>
    </location>
</feature>
<feature type="region of interest" description="Disordered" evidence="5">
    <location>
        <begin position="170"/>
        <end position="190"/>
    </location>
</feature>
<dbReference type="EMBL" id="BAABDQ010000010">
    <property type="protein sequence ID" value="GAA3562522.1"/>
    <property type="molecule type" value="Genomic_DNA"/>
</dbReference>
<dbReference type="PANTHER" id="PTHR18896:SF76">
    <property type="entry name" value="PHOSPHOLIPASE"/>
    <property type="match status" value="1"/>
</dbReference>
<evidence type="ECO:0000259" key="6">
    <source>
        <dbReference type="PROSITE" id="PS50035"/>
    </source>
</evidence>
<comment type="catalytic activity">
    <reaction evidence="1">
        <text>a 1,2-diacyl-sn-glycero-3-phosphocholine + H2O = a 1,2-diacyl-sn-glycero-3-phosphate + choline + H(+)</text>
        <dbReference type="Rhea" id="RHEA:14445"/>
        <dbReference type="ChEBI" id="CHEBI:15354"/>
        <dbReference type="ChEBI" id="CHEBI:15377"/>
        <dbReference type="ChEBI" id="CHEBI:15378"/>
        <dbReference type="ChEBI" id="CHEBI:57643"/>
        <dbReference type="ChEBI" id="CHEBI:58608"/>
        <dbReference type="EC" id="3.1.4.4"/>
    </reaction>
</comment>
<dbReference type="PANTHER" id="PTHR18896">
    <property type="entry name" value="PHOSPHOLIPASE D"/>
    <property type="match status" value="1"/>
</dbReference>
<accession>A0ABP6X844</accession>
<keyword evidence="3" id="KW-0378">Hydrolase</keyword>
<sequence>MGTGGRMRIEDWFLTNEERHNPATRLEPWSTGNDVRPLVHGATYFAELKACLDSLDKDDLLLFADWRGDPDERLTPDGPTIGRAMADAAGRGALVRGLIWRSHLDWLRFSASENRHLGEDIEASGGQALLDMRTKPGGSHHQKFVILRHDRDPSADVAFLGGIDLCHSRRDDARHEGDPQSAPMPKVYGPRPPWHDVQVAIKGPAVAQVEQVFCERWEDPAPETRAPLRRLRDHLGHLDDAPALPCPGPPPPPAGHHNVQLLRTYPARRRSYPFAPDGERSIAHAYRKVLGRARSLVYLEDQYLWSTDVIEPFAEALEREPGLRMIVIVPRHPDQDGWLAGPASLIGRTDALGRLQDAGGDRVAIYDLENRQGTPVYVHAKVCVVDDIWATVGSDNVNLRSWTYDSELSCAVLDEHEDPRPPYGALRFARELRLTLMSEHLDLDVSPVPSDSGAFGASAALGASAASGPSGASGASAASGPSGASAAADAFGGFGADELCDPVEAFEAFAESAARLESWHEGGEKGPRPPGRLRPHPSPRLSWMQKLMALPLYRFAVDPDGRPPSLRRSRGF</sequence>
<dbReference type="Proteomes" id="UP001500630">
    <property type="component" value="Unassembled WGS sequence"/>
</dbReference>
<dbReference type="PROSITE" id="PS50035">
    <property type="entry name" value="PLD"/>
    <property type="match status" value="1"/>
</dbReference>
<dbReference type="Pfam" id="PF13091">
    <property type="entry name" value="PLDc_2"/>
    <property type="match status" value="1"/>
</dbReference>
<keyword evidence="4" id="KW-0443">Lipid metabolism</keyword>
<evidence type="ECO:0000256" key="2">
    <source>
        <dbReference type="ARBA" id="ARBA00022737"/>
    </source>
</evidence>
<proteinExistence type="predicted"/>
<dbReference type="InterPro" id="IPR001736">
    <property type="entry name" value="PLipase_D/transphosphatidylase"/>
</dbReference>
<evidence type="ECO:0000256" key="5">
    <source>
        <dbReference type="SAM" id="MobiDB-lite"/>
    </source>
</evidence>
<feature type="compositionally biased region" description="Basic and acidic residues" evidence="5">
    <location>
        <begin position="517"/>
        <end position="527"/>
    </location>
</feature>
<dbReference type="SUPFAM" id="SSF56024">
    <property type="entry name" value="Phospholipase D/nuclease"/>
    <property type="match status" value="2"/>
</dbReference>
<keyword evidence="2" id="KW-0677">Repeat</keyword>
<gene>
    <name evidence="7" type="ORF">GCM10022419_048990</name>
</gene>
<dbReference type="CDD" id="cd09105">
    <property type="entry name" value="PLDc_vPLD1_2_like_2"/>
    <property type="match status" value="1"/>
</dbReference>
<keyword evidence="8" id="KW-1185">Reference proteome</keyword>
<evidence type="ECO:0000256" key="3">
    <source>
        <dbReference type="ARBA" id="ARBA00022801"/>
    </source>
</evidence>
<evidence type="ECO:0000256" key="1">
    <source>
        <dbReference type="ARBA" id="ARBA00000798"/>
    </source>
</evidence>
<organism evidence="7 8">
    <name type="scientific">Nonomuraea rosea</name>
    <dbReference type="NCBI Taxonomy" id="638574"/>
    <lineage>
        <taxon>Bacteria</taxon>
        <taxon>Bacillati</taxon>
        <taxon>Actinomycetota</taxon>
        <taxon>Actinomycetes</taxon>
        <taxon>Streptosporangiales</taxon>
        <taxon>Streptosporangiaceae</taxon>
        <taxon>Nonomuraea</taxon>
    </lineage>
</organism>
<evidence type="ECO:0000313" key="8">
    <source>
        <dbReference type="Proteomes" id="UP001500630"/>
    </source>
</evidence>
<evidence type="ECO:0000313" key="7">
    <source>
        <dbReference type="EMBL" id="GAA3562522.1"/>
    </source>
</evidence>
<dbReference type="Gene3D" id="3.30.870.10">
    <property type="entry name" value="Endonuclease Chain A"/>
    <property type="match status" value="2"/>
</dbReference>
<protein>
    <submittedName>
        <fullName evidence="7">Phospholipase D-like domain-containing protein</fullName>
    </submittedName>
</protein>
<reference evidence="8" key="1">
    <citation type="journal article" date="2019" name="Int. J. Syst. Evol. Microbiol.">
        <title>The Global Catalogue of Microorganisms (GCM) 10K type strain sequencing project: providing services to taxonomists for standard genome sequencing and annotation.</title>
        <authorList>
            <consortium name="The Broad Institute Genomics Platform"/>
            <consortium name="The Broad Institute Genome Sequencing Center for Infectious Disease"/>
            <person name="Wu L."/>
            <person name="Ma J."/>
        </authorList>
    </citation>
    <scope>NUCLEOTIDE SEQUENCE [LARGE SCALE GENOMIC DNA]</scope>
    <source>
        <strain evidence="8">JCM 17326</strain>
    </source>
</reference>
<name>A0ABP6X844_9ACTN</name>
<dbReference type="InterPro" id="IPR015679">
    <property type="entry name" value="PLipase_D_fam"/>
</dbReference>
<evidence type="ECO:0000256" key="4">
    <source>
        <dbReference type="ARBA" id="ARBA00023098"/>
    </source>
</evidence>